<dbReference type="InterPro" id="IPR036249">
    <property type="entry name" value="Thioredoxin-like_sf"/>
</dbReference>
<evidence type="ECO:0000313" key="4">
    <source>
        <dbReference type="Proteomes" id="UP000295292"/>
    </source>
</evidence>
<proteinExistence type="predicted"/>
<comment type="caution">
    <text evidence="3">The sequence shown here is derived from an EMBL/GenBank/DDBJ whole genome shotgun (WGS) entry which is preliminary data.</text>
</comment>
<dbReference type="Pfam" id="PF00578">
    <property type="entry name" value="AhpC-TSA"/>
    <property type="match status" value="1"/>
</dbReference>
<dbReference type="PROSITE" id="PS51352">
    <property type="entry name" value="THIOREDOXIN_2"/>
    <property type="match status" value="1"/>
</dbReference>
<dbReference type="EMBL" id="SNYV01000011">
    <property type="protein sequence ID" value="TDQ79295.1"/>
    <property type="molecule type" value="Genomic_DNA"/>
</dbReference>
<keyword evidence="1" id="KW-0676">Redox-active center</keyword>
<dbReference type="CDD" id="cd02966">
    <property type="entry name" value="TlpA_like_family"/>
    <property type="match status" value="1"/>
</dbReference>
<reference evidence="3 4" key="1">
    <citation type="submission" date="2019-03" db="EMBL/GenBank/DDBJ databases">
        <title>Genomic Encyclopedia of Archaeal and Bacterial Type Strains, Phase II (KMG-II): from individual species to whole genera.</title>
        <authorList>
            <person name="Goeker M."/>
        </authorList>
    </citation>
    <scope>NUCLEOTIDE SEQUENCE [LARGE SCALE GENOMIC DNA]</scope>
    <source>
        <strain evidence="3 4">DSM 28353</strain>
    </source>
</reference>
<dbReference type="GO" id="GO:0016491">
    <property type="term" value="F:oxidoreductase activity"/>
    <property type="evidence" value="ECO:0007669"/>
    <property type="project" value="InterPro"/>
</dbReference>
<dbReference type="InterPro" id="IPR017937">
    <property type="entry name" value="Thioredoxin_CS"/>
</dbReference>
<gene>
    <name evidence="3" type="ORF">CLV99_0729</name>
</gene>
<keyword evidence="4" id="KW-1185">Reference proteome</keyword>
<evidence type="ECO:0000313" key="3">
    <source>
        <dbReference type="EMBL" id="TDQ79295.1"/>
    </source>
</evidence>
<dbReference type="Gene3D" id="3.40.30.10">
    <property type="entry name" value="Glutaredoxin"/>
    <property type="match status" value="1"/>
</dbReference>
<accession>A0A4R6WLT7</accession>
<dbReference type="AlphaFoldDB" id="A0A4R6WLT7"/>
<dbReference type="InterPro" id="IPR013766">
    <property type="entry name" value="Thioredoxin_domain"/>
</dbReference>
<feature type="domain" description="Thioredoxin" evidence="2">
    <location>
        <begin position="32"/>
        <end position="181"/>
    </location>
</feature>
<dbReference type="Proteomes" id="UP000295292">
    <property type="component" value="Unassembled WGS sequence"/>
</dbReference>
<organism evidence="3 4">
    <name type="scientific">Sphingobacterium yanglingense</name>
    <dbReference type="NCBI Taxonomy" id="1437280"/>
    <lineage>
        <taxon>Bacteria</taxon>
        <taxon>Pseudomonadati</taxon>
        <taxon>Bacteroidota</taxon>
        <taxon>Sphingobacteriia</taxon>
        <taxon>Sphingobacteriales</taxon>
        <taxon>Sphingobacteriaceae</taxon>
        <taxon>Sphingobacterium</taxon>
    </lineage>
</organism>
<dbReference type="PANTHER" id="PTHR42852:SF13">
    <property type="entry name" value="PROTEIN DIPZ"/>
    <property type="match status" value="1"/>
</dbReference>
<dbReference type="PANTHER" id="PTHR42852">
    <property type="entry name" value="THIOL:DISULFIDE INTERCHANGE PROTEIN DSBE"/>
    <property type="match status" value="1"/>
</dbReference>
<dbReference type="InterPro" id="IPR000866">
    <property type="entry name" value="AhpC/TSA"/>
</dbReference>
<evidence type="ECO:0000256" key="1">
    <source>
        <dbReference type="ARBA" id="ARBA00023284"/>
    </source>
</evidence>
<sequence>MKNLFHHIFIIILGVSFAFTSFSQTVSETRAISIGDPVPDILISGLKNYPNDQVRISDFKGKLLILDFWATWCPSCYESFPQFDRLQKQFDDEIQIILVNAIETKDTEKKISNLFEKQLENLNYQVKLPYVNLEPTLGKLFPFQSLPQYVWIDGEGKLRAITQKSDVTPENIRHVLQGGFFSHTKKDIPDFDRQKPLTIDLFNREDIGQKYRSLLTGYIEGITQGYNSFSPSGVVRDKRVYRYNTTLKMLMTMGNIFHELKVSTPGVQMAMPIPNSQVIFETSNARLQSSFLNVDDFDRDRMYTYELILPDTLRFNVVKEFMREDISRYFNFKLKKEDRKTSVFVLNSTPKLANIESTFDVVNQGQATEYYKTYVGKSTNREAEEKYIKNGTIDNLLNWLNSFSAVPILTNEVITHQSQRYDFDFPRDIYEYTPEQLKAYLEGIGFGVFEEERVMPFVVFSNRY</sequence>
<dbReference type="RefSeq" id="WP_133583095.1">
    <property type="nucleotide sequence ID" value="NZ_SNYV01000011.1"/>
</dbReference>
<keyword evidence="3" id="KW-0413">Isomerase</keyword>
<dbReference type="InterPro" id="IPR050553">
    <property type="entry name" value="Thioredoxin_ResA/DsbE_sf"/>
</dbReference>
<dbReference type="PROSITE" id="PS00194">
    <property type="entry name" value="THIOREDOXIN_1"/>
    <property type="match status" value="1"/>
</dbReference>
<dbReference type="OrthoDB" id="793244at2"/>
<dbReference type="GO" id="GO:0016853">
    <property type="term" value="F:isomerase activity"/>
    <property type="evidence" value="ECO:0007669"/>
    <property type="project" value="UniProtKB-KW"/>
</dbReference>
<name>A0A4R6WLT7_9SPHI</name>
<dbReference type="SUPFAM" id="SSF52833">
    <property type="entry name" value="Thioredoxin-like"/>
    <property type="match status" value="1"/>
</dbReference>
<protein>
    <submittedName>
        <fullName evidence="3">Thiol-disulfide isomerase/thioredoxin</fullName>
    </submittedName>
</protein>
<evidence type="ECO:0000259" key="2">
    <source>
        <dbReference type="PROSITE" id="PS51352"/>
    </source>
</evidence>
<dbReference type="GO" id="GO:0016209">
    <property type="term" value="F:antioxidant activity"/>
    <property type="evidence" value="ECO:0007669"/>
    <property type="project" value="InterPro"/>
</dbReference>